<feature type="compositionally biased region" description="Basic and acidic residues" evidence="1">
    <location>
        <begin position="185"/>
        <end position="196"/>
    </location>
</feature>
<feature type="transmembrane region" description="Helical" evidence="2">
    <location>
        <begin position="83"/>
        <end position="104"/>
    </location>
</feature>
<dbReference type="EMBL" id="DS028094">
    <property type="protein sequence ID" value="KMP03302.1"/>
    <property type="molecule type" value="Genomic_DNA"/>
</dbReference>
<feature type="compositionally biased region" description="Basic and acidic residues" evidence="1">
    <location>
        <begin position="316"/>
        <end position="325"/>
    </location>
</feature>
<feature type="region of interest" description="Disordered" evidence="1">
    <location>
        <begin position="185"/>
        <end position="235"/>
    </location>
</feature>
<feature type="compositionally biased region" description="Basic residues" evidence="1">
    <location>
        <begin position="270"/>
        <end position="280"/>
    </location>
</feature>
<accession>A0A0J7B0J0</accession>
<protein>
    <submittedName>
        <fullName evidence="3">Uncharacterized protein</fullName>
    </submittedName>
</protein>
<dbReference type="AlphaFoldDB" id="A0A0J7B0J0"/>
<feature type="region of interest" description="Disordered" evidence="1">
    <location>
        <begin position="260"/>
        <end position="342"/>
    </location>
</feature>
<dbReference type="Proteomes" id="UP000054565">
    <property type="component" value="Unassembled WGS sequence"/>
</dbReference>
<evidence type="ECO:0000256" key="1">
    <source>
        <dbReference type="SAM" id="MobiDB-lite"/>
    </source>
</evidence>
<evidence type="ECO:0000313" key="3">
    <source>
        <dbReference type="EMBL" id="KMP03302.1"/>
    </source>
</evidence>
<organism evidence="3 4">
    <name type="scientific">Coccidioides immitis RMSCC 2394</name>
    <dbReference type="NCBI Taxonomy" id="404692"/>
    <lineage>
        <taxon>Eukaryota</taxon>
        <taxon>Fungi</taxon>
        <taxon>Dikarya</taxon>
        <taxon>Ascomycota</taxon>
        <taxon>Pezizomycotina</taxon>
        <taxon>Eurotiomycetes</taxon>
        <taxon>Eurotiomycetidae</taxon>
        <taxon>Onygenales</taxon>
        <taxon>Onygenaceae</taxon>
        <taxon>Coccidioides</taxon>
    </lineage>
</organism>
<dbReference type="STRING" id="404692.A0A0J7B0J0"/>
<feature type="compositionally biased region" description="Low complexity" evidence="1">
    <location>
        <begin position="363"/>
        <end position="379"/>
    </location>
</feature>
<feature type="transmembrane region" description="Helical" evidence="2">
    <location>
        <begin position="39"/>
        <end position="63"/>
    </location>
</feature>
<feature type="transmembrane region" description="Helical" evidence="2">
    <location>
        <begin position="124"/>
        <end position="148"/>
    </location>
</feature>
<evidence type="ECO:0000313" key="4">
    <source>
        <dbReference type="Proteomes" id="UP000054565"/>
    </source>
</evidence>
<evidence type="ECO:0000256" key="2">
    <source>
        <dbReference type="SAM" id="Phobius"/>
    </source>
</evidence>
<keyword evidence="2" id="KW-1133">Transmembrane helix</keyword>
<feature type="region of interest" description="Disordered" evidence="1">
    <location>
        <begin position="363"/>
        <end position="446"/>
    </location>
</feature>
<reference evidence="4" key="1">
    <citation type="journal article" date="2010" name="Genome Res.">
        <title>Population genomic sequencing of Coccidioides fungi reveals recent hybridization and transposon control.</title>
        <authorList>
            <person name="Neafsey D.E."/>
            <person name="Barker B.M."/>
            <person name="Sharpton T.J."/>
            <person name="Stajich J.E."/>
            <person name="Park D.J."/>
            <person name="Whiston E."/>
            <person name="Hung C.-Y."/>
            <person name="McMahan C."/>
            <person name="White J."/>
            <person name="Sykes S."/>
            <person name="Heiman D."/>
            <person name="Young S."/>
            <person name="Zeng Q."/>
            <person name="Abouelleil A."/>
            <person name="Aftuck L."/>
            <person name="Bessette D."/>
            <person name="Brown A."/>
            <person name="FitzGerald M."/>
            <person name="Lui A."/>
            <person name="Macdonald J.P."/>
            <person name="Priest M."/>
            <person name="Orbach M.J."/>
            <person name="Galgiani J.N."/>
            <person name="Kirkland T.N."/>
            <person name="Cole G.T."/>
            <person name="Birren B.W."/>
            <person name="Henn M.R."/>
            <person name="Taylor J.W."/>
            <person name="Rounsley S.D."/>
        </authorList>
    </citation>
    <scope>NUCLEOTIDE SEQUENCE [LARGE SCALE GENOMIC DNA]</scope>
    <source>
        <strain evidence="4">RMSCC 2394</strain>
    </source>
</reference>
<keyword evidence="2" id="KW-0812">Transmembrane</keyword>
<sequence length="446" mass="49944">MARIGLIYVTGTLSTVFSLLSTVANGIFAKAICRELPDLGGLQVASVTGCALSCGVQGVLIIICRQRIRKGIRLRRKLEARLFIILGLILFLMAMVVAMALGFSSTRLGDIENTEQQKEVRRLFSLWCPLWGVTAFLQAVCFGALLYLDRKISRQEPNWHFPCTNRVKTRAPERLDDDKTEILRHSTEQRQSLHDPRIHKKASSESSTLSKARLSRLSEDLESGPETLNERENRASLDSQTWIRRFSRRVPGLHDELVKLDSTHPSTTSFHRHSRSQSRSRSRDQSPDSLFERPIISDCRSIRTPSPALSVASSRRNTDAGEHNIHPLFRSDSPSAPPLAMPGTTVTASPLAGHTISMHTLRQIRSRSSLSRPRSRSLLVPYEEDEEAQERREADLHGIRRPSPIGHPQIYGCGPDGGSRTSLQDYGSRRHHGRSGRRGSSMPPCR</sequence>
<feature type="compositionally biased region" description="Basic and acidic residues" evidence="1">
    <location>
        <begin position="389"/>
        <end position="398"/>
    </location>
</feature>
<name>A0A0J7B0J0_COCIT</name>
<proteinExistence type="predicted"/>
<dbReference type="OrthoDB" id="4188781at2759"/>
<keyword evidence="2" id="KW-0472">Membrane</keyword>
<gene>
    <name evidence="3" type="ORF">CIRG_02994</name>
</gene>